<accession>B7IF60</accession>
<dbReference type="STRING" id="484019.THA_219"/>
<reference evidence="1 2" key="1">
    <citation type="journal article" date="2009" name="J. Bacteriol.">
        <title>The genome of Thermosipho africanus TCF52B: lateral genetic connections to the Firmicutes and Archaea.</title>
        <authorList>
            <person name="Nesboe C.L."/>
            <person name="Bapteste E."/>
            <person name="Curtis B."/>
            <person name="Dahle H."/>
            <person name="Lopez P."/>
            <person name="Macleod D."/>
            <person name="Dlutek M."/>
            <person name="Bowman S."/>
            <person name="Zhaxybayeva O."/>
            <person name="Birkeland N.-K."/>
            <person name="Doolittle W.F."/>
        </authorList>
    </citation>
    <scope>NUCLEOTIDE SEQUENCE [LARGE SCALE GENOMIC DNA]</scope>
    <source>
        <strain evidence="1 2">TCF52B</strain>
    </source>
</reference>
<dbReference type="Proteomes" id="UP000002453">
    <property type="component" value="Chromosome"/>
</dbReference>
<proteinExistence type="predicted"/>
<organism evidence="1 2">
    <name type="scientific">Thermosipho africanus (strain TCF52B)</name>
    <dbReference type="NCBI Taxonomy" id="484019"/>
    <lineage>
        <taxon>Bacteria</taxon>
        <taxon>Thermotogati</taxon>
        <taxon>Thermotogota</taxon>
        <taxon>Thermotogae</taxon>
        <taxon>Thermotogales</taxon>
        <taxon>Fervidobacteriaceae</taxon>
        <taxon>Thermosipho</taxon>
    </lineage>
</organism>
<gene>
    <name evidence="1" type="ordered locus">THA_219</name>
</gene>
<name>B7IF60_THEAB</name>
<evidence type="ECO:0000313" key="2">
    <source>
        <dbReference type="Proteomes" id="UP000002453"/>
    </source>
</evidence>
<dbReference type="KEGG" id="taf:THA_219"/>
<dbReference type="AlphaFoldDB" id="B7IF60"/>
<protein>
    <submittedName>
        <fullName evidence="1">Uncharacterized protein</fullName>
    </submittedName>
</protein>
<keyword evidence="2" id="KW-1185">Reference proteome</keyword>
<sequence length="39" mass="4826">MVYLIRLAAYRHWSDIRNEFTEKYIFEGLFEGKVIFKKL</sequence>
<evidence type="ECO:0000313" key="1">
    <source>
        <dbReference type="EMBL" id="ACJ74724.1"/>
    </source>
</evidence>
<dbReference type="EMBL" id="CP001185">
    <property type="protein sequence ID" value="ACJ74724.1"/>
    <property type="molecule type" value="Genomic_DNA"/>
</dbReference>
<dbReference type="HOGENOM" id="CLU_3318375_0_0_0"/>